<dbReference type="RefSeq" id="WP_140455464.1">
    <property type="nucleotide sequence ID" value="NZ_VFRP01000022.1"/>
</dbReference>
<dbReference type="InterPro" id="IPR036291">
    <property type="entry name" value="NAD(P)-bd_dom_sf"/>
</dbReference>
<name>A0A501WG80_9RHOB</name>
<dbReference type="InterPro" id="IPR001509">
    <property type="entry name" value="Epimerase_deHydtase"/>
</dbReference>
<dbReference type="SUPFAM" id="SSF51735">
    <property type="entry name" value="NAD(P)-binding Rossmann-fold domains"/>
    <property type="match status" value="1"/>
</dbReference>
<dbReference type="PANTHER" id="PTHR43574">
    <property type="entry name" value="EPIMERASE-RELATED"/>
    <property type="match status" value="1"/>
</dbReference>
<dbReference type="Proteomes" id="UP000319255">
    <property type="component" value="Unassembled WGS sequence"/>
</dbReference>
<keyword evidence="1" id="KW-0520">NAD</keyword>
<dbReference type="Gene3D" id="3.40.50.720">
    <property type="entry name" value="NAD(P)-binding Rossmann-like Domain"/>
    <property type="match status" value="1"/>
</dbReference>
<accession>A0A501WG80</accession>
<feature type="domain" description="NAD-dependent epimerase/dehydratase" evidence="2">
    <location>
        <begin position="13"/>
        <end position="258"/>
    </location>
</feature>
<dbReference type="Pfam" id="PF01370">
    <property type="entry name" value="Epimerase"/>
    <property type="match status" value="1"/>
</dbReference>
<gene>
    <name evidence="3" type="ORF">FJM51_17690</name>
</gene>
<dbReference type="CDD" id="cd05253">
    <property type="entry name" value="UDP_GE_SDE_e"/>
    <property type="match status" value="1"/>
</dbReference>
<dbReference type="EMBL" id="VFRP01000022">
    <property type="protein sequence ID" value="TPE48398.1"/>
    <property type="molecule type" value="Genomic_DNA"/>
</dbReference>
<dbReference type="PRINTS" id="PR01713">
    <property type="entry name" value="NUCEPIMERASE"/>
</dbReference>
<sequence length="353" mass="38624">MAEKSTREGPERVLVTGAAGFIGFHTAAQLLRRGDAVVGFDVVNDYYDPALKEARLAELDRIAGESGSSWRFLRADLADRAAVEAAFAEGAEGAPFDRVINLAAQAGVRYSLENPLAYVESNLVGFTHILEGCRHHGVRHLTFASTSSVYGGNRRMPFAEDQGVDHPLQFYAATKRANELMAHSYAHLYALPVTGLRFFTVYGPWGRPDMAPMLFAKAISEGRPIKVFNHGNHSRDFTYVGDIVEGVIRASDRPATPDPAWNAMDPDPATSNAPFRIYNIGNNAPTQLADFIAAIEAALGKTAIQEFLPLQPGDVPDTFADSSRLERAVDWSPGTPVEEGVARFIDWYRSFYG</sequence>
<evidence type="ECO:0000313" key="4">
    <source>
        <dbReference type="Proteomes" id="UP000319255"/>
    </source>
</evidence>
<evidence type="ECO:0000313" key="3">
    <source>
        <dbReference type="EMBL" id="TPE48398.1"/>
    </source>
</evidence>
<proteinExistence type="predicted"/>
<protein>
    <submittedName>
        <fullName evidence="3">NAD-dependent epimerase</fullName>
    </submittedName>
</protein>
<evidence type="ECO:0000259" key="2">
    <source>
        <dbReference type="Pfam" id="PF01370"/>
    </source>
</evidence>
<dbReference type="AlphaFoldDB" id="A0A501WG80"/>
<organism evidence="3 4">
    <name type="scientific">Amaricoccus solimangrovi</name>
    <dbReference type="NCBI Taxonomy" id="2589815"/>
    <lineage>
        <taxon>Bacteria</taxon>
        <taxon>Pseudomonadati</taxon>
        <taxon>Pseudomonadota</taxon>
        <taxon>Alphaproteobacteria</taxon>
        <taxon>Rhodobacterales</taxon>
        <taxon>Paracoccaceae</taxon>
        <taxon>Amaricoccus</taxon>
    </lineage>
</organism>
<comment type="caution">
    <text evidence="3">The sequence shown here is derived from an EMBL/GenBank/DDBJ whole genome shotgun (WGS) entry which is preliminary data.</text>
</comment>
<dbReference type="OrthoDB" id="9801785at2"/>
<evidence type="ECO:0000256" key="1">
    <source>
        <dbReference type="ARBA" id="ARBA00023027"/>
    </source>
</evidence>
<reference evidence="3 4" key="1">
    <citation type="submission" date="2019-06" db="EMBL/GenBank/DDBJ databases">
        <title>A novel bacterium of genus Amaricoccus, isolated from marine sediment.</title>
        <authorList>
            <person name="Huang H."/>
            <person name="Mo K."/>
            <person name="Hu Y."/>
        </authorList>
    </citation>
    <scope>NUCLEOTIDE SEQUENCE [LARGE SCALE GENOMIC DNA]</scope>
    <source>
        <strain evidence="3 4">HB172011</strain>
    </source>
</reference>
<keyword evidence="4" id="KW-1185">Reference proteome</keyword>